<dbReference type="InterPro" id="IPR016169">
    <property type="entry name" value="FAD-bd_PCMH_sub2"/>
</dbReference>
<protein>
    <submittedName>
        <fullName evidence="13">Hemolysin family protein</fullName>
    </submittedName>
</protein>
<dbReference type="SUPFAM" id="SSF54631">
    <property type="entry name" value="CBS-domain pair"/>
    <property type="match status" value="1"/>
</dbReference>
<evidence type="ECO:0000256" key="8">
    <source>
        <dbReference type="ARBA" id="ARBA00023136"/>
    </source>
</evidence>
<dbReference type="PROSITE" id="PS51371">
    <property type="entry name" value="CBS"/>
    <property type="match status" value="2"/>
</dbReference>
<keyword evidence="7 9" id="KW-0129">CBS domain</keyword>
<dbReference type="InterPro" id="IPR046342">
    <property type="entry name" value="CBS_dom_sf"/>
</dbReference>
<feature type="domain" description="CBS" evidence="11">
    <location>
        <begin position="287"/>
        <end position="343"/>
    </location>
</feature>
<reference evidence="14" key="1">
    <citation type="journal article" date="2019" name="Int. J. Syst. Evol. Microbiol.">
        <title>The Global Catalogue of Microorganisms (GCM) 10K type strain sequencing project: providing services to taxonomists for standard genome sequencing and annotation.</title>
        <authorList>
            <consortium name="The Broad Institute Genomics Platform"/>
            <consortium name="The Broad Institute Genome Sequencing Center for Infectious Disease"/>
            <person name="Wu L."/>
            <person name="Ma J."/>
        </authorList>
    </citation>
    <scope>NUCLEOTIDE SEQUENCE [LARGE SCALE GENOMIC DNA]</scope>
    <source>
        <strain evidence="14">IBRC-M 10908</strain>
    </source>
</reference>
<feature type="domain" description="CBS" evidence="11">
    <location>
        <begin position="222"/>
        <end position="281"/>
    </location>
</feature>
<accession>A0ABV8TZK2</accession>
<comment type="similarity">
    <text evidence="2">Belongs to the UPF0053 family.</text>
</comment>
<dbReference type="PANTHER" id="PTHR43099:SF6">
    <property type="entry name" value="UPF0053 PROTEIN RV1842C"/>
    <property type="match status" value="1"/>
</dbReference>
<dbReference type="PANTHER" id="PTHR43099">
    <property type="entry name" value="UPF0053 PROTEIN YRKA"/>
    <property type="match status" value="1"/>
</dbReference>
<name>A0ABV8TZK2_9ACTN</name>
<dbReference type="InterPro" id="IPR051676">
    <property type="entry name" value="UPF0053_domain"/>
</dbReference>
<dbReference type="InterPro" id="IPR000644">
    <property type="entry name" value="CBS_dom"/>
</dbReference>
<dbReference type="Gene3D" id="3.30.465.10">
    <property type="match status" value="1"/>
</dbReference>
<keyword evidence="3" id="KW-1003">Cell membrane</keyword>
<sequence length="454" mass="48075">MTEAWILLSLVVVLIAANALFVAAEFALVTVDRPTIARMADEGDRRADSVRSALKTLSTQLSGAQLGITVTSLVVGAIAEPSIATLLRGGLGALDLPEGTALAVSVTAAFLIATTAQMVFGELVPKNWAIAEPVRVGRAVAGAQRAFSWVSRPLLAFLNGTANAIVRRLGIEPKEELASARSAQELAALASRSADQGLLEGDIAQRVAHSVALGERTASDAMTPRPRVHFVQADDSAADILDLAARTGISRFPVVGETVDDIIGVVHFKQALTVPRGERSTTGVADIAAPVRSLPGVMPLDSVLEQLRERIALAVVVDEYGGTDGIVTLEDIIEEVVGDIADEQDPVGDAVRSLEGGRWSLPGMMRPDEVGEATGLRLPEGEESDTLSGLLTERLERFPEQGDEVTVDAFDVDRADDSGLPRPVAVRFTVESVSDHRAEQVVVERVEPVEDPDE</sequence>
<dbReference type="Pfam" id="PF00571">
    <property type="entry name" value="CBS"/>
    <property type="match status" value="2"/>
</dbReference>
<evidence type="ECO:0000256" key="2">
    <source>
        <dbReference type="ARBA" id="ARBA00006337"/>
    </source>
</evidence>
<evidence type="ECO:0000259" key="11">
    <source>
        <dbReference type="PROSITE" id="PS51371"/>
    </source>
</evidence>
<evidence type="ECO:0000256" key="1">
    <source>
        <dbReference type="ARBA" id="ARBA00004651"/>
    </source>
</evidence>
<dbReference type="SMART" id="SM01091">
    <property type="entry name" value="CorC_HlyC"/>
    <property type="match status" value="1"/>
</dbReference>
<keyword evidence="5" id="KW-0677">Repeat</keyword>
<evidence type="ECO:0000256" key="6">
    <source>
        <dbReference type="ARBA" id="ARBA00022989"/>
    </source>
</evidence>
<feature type="domain" description="CNNM transmembrane" evidence="12">
    <location>
        <begin position="1"/>
        <end position="207"/>
    </location>
</feature>
<gene>
    <name evidence="13" type="ORF">ACFPET_12175</name>
</gene>
<comment type="caution">
    <text evidence="13">The sequence shown here is derived from an EMBL/GenBank/DDBJ whole genome shotgun (WGS) entry which is preliminary data.</text>
</comment>
<dbReference type="InterPro" id="IPR002550">
    <property type="entry name" value="CNNM"/>
</dbReference>
<dbReference type="Gene3D" id="3.10.580.10">
    <property type="entry name" value="CBS-domain"/>
    <property type="match status" value="1"/>
</dbReference>
<evidence type="ECO:0000256" key="4">
    <source>
        <dbReference type="ARBA" id="ARBA00022692"/>
    </source>
</evidence>
<dbReference type="CDD" id="cd04590">
    <property type="entry name" value="CBS_pair_CorC_HlyC_assoc"/>
    <property type="match status" value="1"/>
</dbReference>
<comment type="subcellular location">
    <subcellularLocation>
        <location evidence="1">Cell membrane</location>
        <topology evidence="1">Multi-pass membrane protein</topology>
    </subcellularLocation>
</comment>
<keyword evidence="6 10" id="KW-1133">Transmembrane helix</keyword>
<dbReference type="InterPro" id="IPR005170">
    <property type="entry name" value="Transptr-assoc_dom"/>
</dbReference>
<organism evidence="13 14">
    <name type="scientific">Salininema proteolyticum</name>
    <dbReference type="NCBI Taxonomy" id="1607685"/>
    <lineage>
        <taxon>Bacteria</taxon>
        <taxon>Bacillati</taxon>
        <taxon>Actinomycetota</taxon>
        <taxon>Actinomycetes</taxon>
        <taxon>Glycomycetales</taxon>
        <taxon>Glycomycetaceae</taxon>
        <taxon>Salininema</taxon>
    </lineage>
</organism>
<keyword evidence="8 10" id="KW-0472">Membrane</keyword>
<evidence type="ECO:0000313" key="13">
    <source>
        <dbReference type="EMBL" id="MFC4335961.1"/>
    </source>
</evidence>
<dbReference type="Pfam" id="PF01595">
    <property type="entry name" value="CNNM"/>
    <property type="match status" value="1"/>
</dbReference>
<dbReference type="RefSeq" id="WP_380621330.1">
    <property type="nucleotide sequence ID" value="NZ_JBHSDK010000015.1"/>
</dbReference>
<dbReference type="SUPFAM" id="SSF56176">
    <property type="entry name" value="FAD-binding/transporter-associated domain-like"/>
    <property type="match status" value="1"/>
</dbReference>
<evidence type="ECO:0000256" key="5">
    <source>
        <dbReference type="ARBA" id="ARBA00022737"/>
    </source>
</evidence>
<evidence type="ECO:0000256" key="9">
    <source>
        <dbReference type="PROSITE-ProRule" id="PRU00703"/>
    </source>
</evidence>
<evidence type="ECO:0000259" key="12">
    <source>
        <dbReference type="PROSITE" id="PS51846"/>
    </source>
</evidence>
<evidence type="ECO:0000256" key="3">
    <source>
        <dbReference type="ARBA" id="ARBA00022475"/>
    </source>
</evidence>
<dbReference type="PROSITE" id="PS51846">
    <property type="entry name" value="CNNM"/>
    <property type="match status" value="1"/>
</dbReference>
<evidence type="ECO:0000313" key="14">
    <source>
        <dbReference type="Proteomes" id="UP001595823"/>
    </source>
</evidence>
<evidence type="ECO:0000256" key="10">
    <source>
        <dbReference type="PROSITE-ProRule" id="PRU01193"/>
    </source>
</evidence>
<proteinExistence type="inferred from homology"/>
<keyword evidence="4 10" id="KW-0812">Transmembrane</keyword>
<dbReference type="InterPro" id="IPR036318">
    <property type="entry name" value="FAD-bd_PCMH-like_sf"/>
</dbReference>
<keyword evidence="14" id="KW-1185">Reference proteome</keyword>
<evidence type="ECO:0000256" key="7">
    <source>
        <dbReference type="ARBA" id="ARBA00023122"/>
    </source>
</evidence>
<dbReference type="Pfam" id="PF03471">
    <property type="entry name" value="CorC_HlyC"/>
    <property type="match status" value="1"/>
</dbReference>
<dbReference type="InterPro" id="IPR044751">
    <property type="entry name" value="Ion_transp-like_CBS"/>
</dbReference>
<dbReference type="EMBL" id="JBHSDK010000015">
    <property type="protein sequence ID" value="MFC4335961.1"/>
    <property type="molecule type" value="Genomic_DNA"/>
</dbReference>
<dbReference type="Proteomes" id="UP001595823">
    <property type="component" value="Unassembled WGS sequence"/>
</dbReference>